<protein>
    <submittedName>
        <fullName evidence="2">Uncharacterized protein</fullName>
    </submittedName>
</protein>
<dbReference type="HOGENOM" id="CLU_1958282_0_0_11"/>
<gene>
    <name evidence="2" type="ordered locus">SBI_01477</name>
</gene>
<dbReference type="STRING" id="749414.SBI_01477"/>
<proteinExistence type="predicted"/>
<dbReference type="KEGG" id="sbh:SBI_01477"/>
<dbReference type="Proteomes" id="UP000000377">
    <property type="component" value="Chromosome"/>
</dbReference>
<accession>D7CDT3</accession>
<organism evidence="2 3">
    <name type="scientific">Streptomyces bingchenggensis (strain BCW-1)</name>
    <dbReference type="NCBI Taxonomy" id="749414"/>
    <lineage>
        <taxon>Bacteria</taxon>
        <taxon>Bacillati</taxon>
        <taxon>Actinomycetota</taxon>
        <taxon>Actinomycetes</taxon>
        <taxon>Kitasatosporales</taxon>
        <taxon>Streptomycetaceae</taxon>
        <taxon>Streptomyces</taxon>
    </lineage>
</organism>
<evidence type="ECO:0000256" key="1">
    <source>
        <dbReference type="SAM" id="MobiDB-lite"/>
    </source>
</evidence>
<feature type="region of interest" description="Disordered" evidence="1">
    <location>
        <begin position="52"/>
        <end position="76"/>
    </location>
</feature>
<dbReference type="EMBL" id="CP002047">
    <property type="protein sequence ID" value="ADI04598.1"/>
    <property type="molecule type" value="Genomic_DNA"/>
</dbReference>
<evidence type="ECO:0000313" key="3">
    <source>
        <dbReference type="Proteomes" id="UP000000377"/>
    </source>
</evidence>
<reference evidence="2 3" key="1">
    <citation type="journal article" date="2010" name="J. Bacteriol.">
        <title>Genome sequence of the milbemycin-producing bacterium Streptomyces bingchenggensis.</title>
        <authorList>
            <person name="Wang X.J."/>
            <person name="Yan Y.J."/>
            <person name="Zhang B."/>
            <person name="An J."/>
            <person name="Wang J.J."/>
            <person name="Tian J."/>
            <person name="Jiang L."/>
            <person name="Chen Y.H."/>
            <person name="Huang S.X."/>
            <person name="Yin M."/>
            <person name="Zhang J."/>
            <person name="Gao A.L."/>
            <person name="Liu C.X."/>
            <person name="Zhu Z.X."/>
            <person name="Xiang W.S."/>
        </authorList>
    </citation>
    <scope>NUCLEOTIDE SEQUENCE [LARGE SCALE GENOMIC DNA]</scope>
    <source>
        <strain evidence="2 3">BCW-1</strain>
    </source>
</reference>
<evidence type="ECO:0000313" key="2">
    <source>
        <dbReference type="EMBL" id="ADI04598.1"/>
    </source>
</evidence>
<dbReference type="AlphaFoldDB" id="D7CDT3"/>
<sequence length="128" mass="14374">MEASEEWRSKAGPWVRGTMPDGQQLDLVITGWTRTADGQWWCEAEAILPTRWEDAEGRSRPMGAPTPITLPADDVDPIPDEEYALVPRDGAIAGRQWVLERLQCATRRSVCSGEDRSGLRRQRHASQC</sequence>
<name>D7CDT3_STRBB</name>
<keyword evidence="3" id="KW-1185">Reference proteome</keyword>